<organism evidence="5 6">
    <name type="scientific">Cerrena zonata</name>
    <dbReference type="NCBI Taxonomy" id="2478898"/>
    <lineage>
        <taxon>Eukaryota</taxon>
        <taxon>Fungi</taxon>
        <taxon>Dikarya</taxon>
        <taxon>Basidiomycota</taxon>
        <taxon>Agaricomycotina</taxon>
        <taxon>Agaricomycetes</taxon>
        <taxon>Polyporales</taxon>
        <taxon>Cerrenaceae</taxon>
        <taxon>Cerrena</taxon>
    </lineage>
</organism>
<feature type="domain" description="Yeast cell wall synthesis Kre9/Knh1-like N-terminal" evidence="4">
    <location>
        <begin position="27"/>
        <end position="121"/>
    </location>
</feature>
<evidence type="ECO:0000256" key="1">
    <source>
        <dbReference type="ARBA" id="ARBA00022729"/>
    </source>
</evidence>
<feature type="compositionally biased region" description="Acidic residues" evidence="2">
    <location>
        <begin position="172"/>
        <end position="184"/>
    </location>
</feature>
<protein>
    <recommendedName>
        <fullName evidence="4">Yeast cell wall synthesis Kre9/Knh1-like N-terminal domain-containing protein</fullName>
    </recommendedName>
</protein>
<feature type="compositionally biased region" description="Polar residues" evidence="2">
    <location>
        <begin position="334"/>
        <end position="346"/>
    </location>
</feature>
<feature type="compositionally biased region" description="Polar residues" evidence="2">
    <location>
        <begin position="124"/>
        <end position="138"/>
    </location>
</feature>
<dbReference type="InterPro" id="IPR018466">
    <property type="entry name" value="Kre9/Knh1-like_N"/>
</dbReference>
<proteinExistence type="predicted"/>
<feature type="compositionally biased region" description="Low complexity" evidence="2">
    <location>
        <begin position="245"/>
        <end position="259"/>
    </location>
</feature>
<feature type="compositionally biased region" description="Polar residues" evidence="2">
    <location>
        <begin position="154"/>
        <end position="164"/>
    </location>
</feature>
<evidence type="ECO:0000313" key="6">
    <source>
        <dbReference type="Proteomes" id="UP001385951"/>
    </source>
</evidence>
<dbReference type="AlphaFoldDB" id="A0AAW0H036"/>
<sequence>MVFVLLPIAASILLSSSARAAFTPTAPGPGDSYNTGLNCSISWQADTSGLWKNVTIDLMSGSNNNMSFVGNVISGLDGTDASLSPYFWICPEVDPHSAIYFYQFTNNGDVQTATWTTRFTIASSTGNSITPKNPTQPSGDPIPWGIGHIVQPEVNPNPQMQSLQSDHHHAEDDDNDSSQDDDDQQTSSSTSRTPTALKSDRSKDDNHGQSDQDEDEQESSSVHGSQDSTASASDDKSDSGDDVNTSIASALTGSTTSTGDRTQDANTRESSSSEETGGVTAAQEKEIPQPSTSSDGIPSSPSMLPPSSQTSSGPKSEVTTDSMMTAAAVEKDIQTQTDSAPTPSLPSSKKMHTSTHSTSSGTSAPTSSPMMCQCPGASSTSLDDRSVNGASSLSSTSWSKILALVIVLTYIC</sequence>
<dbReference type="PANTHER" id="PTHR40633:SF1">
    <property type="entry name" value="GPI ANCHORED SERINE-THREONINE RICH PROTEIN (AFU_ORTHOLOGUE AFUA_1G03630)"/>
    <property type="match status" value="1"/>
</dbReference>
<evidence type="ECO:0000256" key="3">
    <source>
        <dbReference type="SAM" id="SignalP"/>
    </source>
</evidence>
<reference evidence="5 6" key="1">
    <citation type="submission" date="2022-09" db="EMBL/GenBank/DDBJ databases">
        <authorList>
            <person name="Palmer J.M."/>
        </authorList>
    </citation>
    <scope>NUCLEOTIDE SEQUENCE [LARGE SCALE GENOMIC DNA]</scope>
    <source>
        <strain evidence="5 6">DSM 7382</strain>
    </source>
</reference>
<feature type="signal peptide" evidence="3">
    <location>
        <begin position="1"/>
        <end position="20"/>
    </location>
</feature>
<feature type="compositionally biased region" description="Low complexity" evidence="2">
    <location>
        <begin position="219"/>
        <end position="232"/>
    </location>
</feature>
<evidence type="ECO:0000259" key="4">
    <source>
        <dbReference type="Pfam" id="PF10342"/>
    </source>
</evidence>
<dbReference type="InterPro" id="IPR052982">
    <property type="entry name" value="SRP1/TIP1-like"/>
</dbReference>
<gene>
    <name evidence="5" type="ORF">QCA50_000497</name>
</gene>
<feature type="compositionally biased region" description="Basic and acidic residues" evidence="2">
    <location>
        <begin position="198"/>
        <end position="210"/>
    </location>
</feature>
<dbReference type="Proteomes" id="UP001385951">
    <property type="component" value="Unassembled WGS sequence"/>
</dbReference>
<accession>A0AAW0H036</accession>
<comment type="caution">
    <text evidence="5">The sequence shown here is derived from an EMBL/GenBank/DDBJ whole genome shotgun (WGS) entry which is preliminary data.</text>
</comment>
<feature type="compositionally biased region" description="Low complexity" evidence="2">
    <location>
        <begin position="354"/>
        <end position="370"/>
    </location>
</feature>
<evidence type="ECO:0000313" key="5">
    <source>
        <dbReference type="EMBL" id="KAK7695859.1"/>
    </source>
</evidence>
<feature type="chain" id="PRO_5043665048" description="Yeast cell wall synthesis Kre9/Knh1-like N-terminal domain-containing protein" evidence="3">
    <location>
        <begin position="21"/>
        <end position="412"/>
    </location>
</feature>
<evidence type="ECO:0000256" key="2">
    <source>
        <dbReference type="SAM" id="MobiDB-lite"/>
    </source>
</evidence>
<name>A0AAW0H036_9APHY</name>
<keyword evidence="1 3" id="KW-0732">Signal</keyword>
<dbReference type="PANTHER" id="PTHR40633">
    <property type="entry name" value="MATRIX PROTEIN, PUTATIVE (AFU_ORTHOLOGUE AFUA_8G05410)-RELATED"/>
    <property type="match status" value="1"/>
</dbReference>
<feature type="compositionally biased region" description="Polar residues" evidence="2">
    <location>
        <begin position="313"/>
        <end position="323"/>
    </location>
</feature>
<feature type="compositionally biased region" description="Low complexity" evidence="2">
    <location>
        <begin position="290"/>
        <end position="312"/>
    </location>
</feature>
<dbReference type="Pfam" id="PF10342">
    <property type="entry name" value="Kre9_KNH"/>
    <property type="match status" value="1"/>
</dbReference>
<feature type="region of interest" description="Disordered" evidence="2">
    <location>
        <begin position="124"/>
        <end position="385"/>
    </location>
</feature>
<dbReference type="EMBL" id="JASBNA010000001">
    <property type="protein sequence ID" value="KAK7695859.1"/>
    <property type="molecule type" value="Genomic_DNA"/>
</dbReference>
<keyword evidence="6" id="KW-1185">Reference proteome</keyword>